<feature type="region of interest" description="Disordered" evidence="1">
    <location>
        <begin position="14"/>
        <end position="97"/>
    </location>
</feature>
<proteinExistence type="predicted"/>
<name>A0ABY6DNS3_9NEIS</name>
<feature type="compositionally biased region" description="Basic and acidic residues" evidence="1">
    <location>
        <begin position="75"/>
        <end position="87"/>
    </location>
</feature>
<gene>
    <name evidence="2" type="ORF">N8I74_03110</name>
</gene>
<sequence length="97" mass="10856">MPIFNFQLVDAVQAYTGPPSSPFSPRLQADTPASSPEQPGAVEAPWDGVERRNGQDRRQQRRRQAQQAMPLDTRTSQDRRLNGRRATDVPVSISLKV</sequence>
<feature type="compositionally biased region" description="Basic and acidic residues" evidence="1">
    <location>
        <begin position="48"/>
        <end position="58"/>
    </location>
</feature>
<accession>A0ABY6DNS3</accession>
<keyword evidence="3" id="KW-1185">Reference proteome</keyword>
<dbReference type="EMBL" id="CP106753">
    <property type="protein sequence ID" value="UXY16025.1"/>
    <property type="molecule type" value="Genomic_DNA"/>
</dbReference>
<evidence type="ECO:0000313" key="3">
    <source>
        <dbReference type="Proteomes" id="UP001061302"/>
    </source>
</evidence>
<dbReference type="Proteomes" id="UP001061302">
    <property type="component" value="Chromosome"/>
</dbReference>
<evidence type="ECO:0000256" key="1">
    <source>
        <dbReference type="SAM" id="MobiDB-lite"/>
    </source>
</evidence>
<reference evidence="2" key="1">
    <citation type="submission" date="2022-10" db="EMBL/GenBank/DDBJ databases">
        <title>Chitiniphilus purpureus sp. nov., a novel chitin-degrading bacterium isolated from crawfish pond sediment.</title>
        <authorList>
            <person name="Li K."/>
        </authorList>
    </citation>
    <scope>NUCLEOTIDE SEQUENCE</scope>
    <source>
        <strain evidence="2">CD1</strain>
    </source>
</reference>
<evidence type="ECO:0000313" key="2">
    <source>
        <dbReference type="EMBL" id="UXY16025.1"/>
    </source>
</evidence>
<organism evidence="2 3">
    <name type="scientific">Chitiniphilus purpureus</name>
    <dbReference type="NCBI Taxonomy" id="2981137"/>
    <lineage>
        <taxon>Bacteria</taxon>
        <taxon>Pseudomonadati</taxon>
        <taxon>Pseudomonadota</taxon>
        <taxon>Betaproteobacteria</taxon>
        <taxon>Neisseriales</taxon>
        <taxon>Chitinibacteraceae</taxon>
        <taxon>Chitiniphilus</taxon>
    </lineage>
</organism>
<dbReference type="RefSeq" id="WP_263125462.1">
    <property type="nucleotide sequence ID" value="NZ_CP106753.1"/>
</dbReference>
<protein>
    <submittedName>
        <fullName evidence="2">Uncharacterized protein</fullName>
    </submittedName>
</protein>